<name>A0A7K5U970_CEPOR</name>
<keyword evidence="7" id="KW-1185">Reference proteome</keyword>
<gene>
    <name evidence="6" type="primary">Ddb_1</name>
    <name evidence="6" type="ORF">CEPORN_R15479</name>
</gene>
<dbReference type="AlphaFoldDB" id="A0A7K5U970"/>
<organism evidence="6 7">
    <name type="scientific">Cephalopterus ornatus</name>
    <name type="common">Amazonian umbrellabird</name>
    <dbReference type="NCBI Taxonomy" id="114276"/>
    <lineage>
        <taxon>Eukaryota</taxon>
        <taxon>Metazoa</taxon>
        <taxon>Chordata</taxon>
        <taxon>Craniata</taxon>
        <taxon>Vertebrata</taxon>
        <taxon>Euteleostomi</taxon>
        <taxon>Archelosauria</taxon>
        <taxon>Archosauria</taxon>
        <taxon>Dinosauria</taxon>
        <taxon>Saurischia</taxon>
        <taxon>Theropoda</taxon>
        <taxon>Coelurosauria</taxon>
        <taxon>Aves</taxon>
        <taxon>Neognathae</taxon>
        <taxon>Neoaves</taxon>
        <taxon>Telluraves</taxon>
        <taxon>Australaves</taxon>
        <taxon>Passeriformes</taxon>
        <taxon>Cotingidae</taxon>
        <taxon>Cephalopterus</taxon>
    </lineage>
</organism>
<feature type="non-terminal residue" evidence="6">
    <location>
        <position position="98"/>
    </location>
</feature>
<keyword evidence="3" id="KW-1015">Disulfide bond</keyword>
<dbReference type="SMART" id="SM00274">
    <property type="entry name" value="FOLN"/>
    <property type="match status" value="3"/>
</dbReference>
<keyword evidence="1" id="KW-0732">Signal</keyword>
<reference evidence="6 7" key="1">
    <citation type="submission" date="2019-09" db="EMBL/GenBank/DDBJ databases">
        <title>Bird 10,000 Genomes (B10K) Project - Family phase.</title>
        <authorList>
            <person name="Zhang G."/>
        </authorList>
    </citation>
    <scope>NUCLEOTIDE SEQUENCE [LARGE SCALE GENOMIC DNA]</scope>
    <source>
        <strain evidence="6">B10K-DU-001-01</strain>
        <tissue evidence="6">Muscle</tissue>
    </source>
</reference>
<dbReference type="InterPro" id="IPR003645">
    <property type="entry name" value="Fol_N"/>
</dbReference>
<comment type="caution">
    <text evidence="6">The sequence shown here is derived from an EMBL/GenBank/DDBJ whole genome shotgun (WGS) entry which is preliminary data.</text>
</comment>
<protein>
    <submittedName>
        <fullName evidence="6">SP51 protein</fullName>
    </submittedName>
</protein>
<feature type="domain" description="Follistatin-like" evidence="5">
    <location>
        <begin position="76"/>
        <end position="98"/>
    </location>
</feature>
<evidence type="ECO:0000313" key="7">
    <source>
        <dbReference type="Proteomes" id="UP000543364"/>
    </source>
</evidence>
<dbReference type="Proteomes" id="UP000543364">
    <property type="component" value="Unassembled WGS sequence"/>
</dbReference>
<sequence length="98" mass="10650">SCHVTDGQPRCVHDPPSCDDLHCPKGSTCQVINSWPKCVQTQTSVRRPSCSDLHCPQGTSCHMTNGQPRCVHDPPSCDDVQCPKDSTCHVVSGHPRCV</sequence>
<feature type="domain" description="Follistatin-like" evidence="5">
    <location>
        <begin position="49"/>
        <end position="71"/>
    </location>
</feature>
<evidence type="ECO:0000259" key="5">
    <source>
        <dbReference type="SMART" id="SM00274"/>
    </source>
</evidence>
<feature type="non-terminal residue" evidence="6">
    <location>
        <position position="1"/>
    </location>
</feature>
<evidence type="ECO:0000256" key="3">
    <source>
        <dbReference type="ARBA" id="ARBA00023157"/>
    </source>
</evidence>
<proteinExistence type="predicted"/>
<evidence type="ECO:0000256" key="4">
    <source>
        <dbReference type="ARBA" id="ARBA00023180"/>
    </source>
</evidence>
<keyword evidence="4" id="KW-0325">Glycoprotein</keyword>
<accession>A0A7K5U970</accession>
<evidence type="ECO:0000313" key="6">
    <source>
        <dbReference type="EMBL" id="NWU13257.1"/>
    </source>
</evidence>
<feature type="domain" description="Follistatin-like" evidence="5">
    <location>
        <begin position="17"/>
        <end position="39"/>
    </location>
</feature>
<dbReference type="Gene3D" id="3.90.290.10">
    <property type="entry name" value="TGF-beta binding (TB) domain"/>
    <property type="match status" value="2"/>
</dbReference>
<dbReference type="InterPro" id="IPR036773">
    <property type="entry name" value="TB_dom_sf"/>
</dbReference>
<evidence type="ECO:0000256" key="2">
    <source>
        <dbReference type="ARBA" id="ARBA00022737"/>
    </source>
</evidence>
<keyword evidence="2" id="KW-0677">Repeat</keyword>
<dbReference type="EMBL" id="VZRE01010215">
    <property type="protein sequence ID" value="NWU13257.1"/>
    <property type="molecule type" value="Genomic_DNA"/>
</dbReference>
<evidence type="ECO:0000256" key="1">
    <source>
        <dbReference type="ARBA" id="ARBA00022729"/>
    </source>
</evidence>